<dbReference type="Proteomes" id="UP000824164">
    <property type="component" value="Unassembled WGS sequence"/>
</dbReference>
<protein>
    <submittedName>
        <fullName evidence="1">Uncharacterized protein</fullName>
    </submittedName>
</protein>
<reference evidence="1" key="1">
    <citation type="submission" date="2020-10" db="EMBL/GenBank/DDBJ databases">
        <authorList>
            <person name="Gilroy R."/>
        </authorList>
    </citation>
    <scope>NUCLEOTIDE SEQUENCE</scope>
    <source>
        <strain evidence="1">CHK187-14744</strain>
    </source>
</reference>
<sequence>MKKPIVFLWGVKDLHADETLAQIDETMRNVGSPIMQTAKAVYFEQYDGNSTILSRWDLEKGEMET</sequence>
<name>A0A9D1HF70_9FIRM</name>
<evidence type="ECO:0000313" key="2">
    <source>
        <dbReference type="Proteomes" id="UP000824164"/>
    </source>
</evidence>
<dbReference type="EMBL" id="DVLT01000027">
    <property type="protein sequence ID" value="HIU02365.1"/>
    <property type="molecule type" value="Genomic_DNA"/>
</dbReference>
<organism evidence="1 2">
    <name type="scientific">Candidatus Onthocola gallistercoris</name>
    <dbReference type="NCBI Taxonomy" id="2840876"/>
    <lineage>
        <taxon>Bacteria</taxon>
        <taxon>Bacillati</taxon>
        <taxon>Bacillota</taxon>
        <taxon>Bacilli</taxon>
        <taxon>Candidatus Onthocola</taxon>
    </lineage>
</organism>
<dbReference type="AlphaFoldDB" id="A0A9D1HF70"/>
<reference evidence="1" key="2">
    <citation type="journal article" date="2021" name="PeerJ">
        <title>Extensive microbial diversity within the chicken gut microbiome revealed by metagenomics and culture.</title>
        <authorList>
            <person name="Gilroy R."/>
            <person name="Ravi A."/>
            <person name="Getino M."/>
            <person name="Pursley I."/>
            <person name="Horton D.L."/>
            <person name="Alikhan N.F."/>
            <person name="Baker D."/>
            <person name="Gharbi K."/>
            <person name="Hall N."/>
            <person name="Watson M."/>
            <person name="Adriaenssens E.M."/>
            <person name="Foster-Nyarko E."/>
            <person name="Jarju S."/>
            <person name="Secka A."/>
            <person name="Antonio M."/>
            <person name="Oren A."/>
            <person name="Chaudhuri R.R."/>
            <person name="La Ragione R."/>
            <person name="Hildebrand F."/>
            <person name="Pallen M.J."/>
        </authorList>
    </citation>
    <scope>NUCLEOTIDE SEQUENCE</scope>
    <source>
        <strain evidence="1">CHK187-14744</strain>
    </source>
</reference>
<gene>
    <name evidence="1" type="ORF">IAB63_03820</name>
</gene>
<proteinExistence type="predicted"/>
<accession>A0A9D1HF70</accession>
<comment type="caution">
    <text evidence="1">The sequence shown here is derived from an EMBL/GenBank/DDBJ whole genome shotgun (WGS) entry which is preliminary data.</text>
</comment>
<evidence type="ECO:0000313" key="1">
    <source>
        <dbReference type="EMBL" id="HIU02365.1"/>
    </source>
</evidence>